<dbReference type="Proteomes" id="UP000594454">
    <property type="component" value="Chromosome 7"/>
</dbReference>
<accession>A0A7R8V9H7</accession>
<dbReference type="AlphaFoldDB" id="A0A7R8V9H7"/>
<sequence length="75" mass="7991">MQARLLSLGGNLKDVQFKCIAETSGSHYPLSAVAGGRTNWKTGGYEQDSQTSFGSAIAGPNSVRFDPSGRLKCLR</sequence>
<protein>
    <submittedName>
        <fullName evidence="1">Uncharacterized protein</fullName>
    </submittedName>
</protein>
<evidence type="ECO:0000313" key="1">
    <source>
        <dbReference type="EMBL" id="CAD7094015.1"/>
    </source>
</evidence>
<organism evidence="1 2">
    <name type="scientific">Hermetia illucens</name>
    <name type="common">Black soldier fly</name>
    <dbReference type="NCBI Taxonomy" id="343691"/>
    <lineage>
        <taxon>Eukaryota</taxon>
        <taxon>Metazoa</taxon>
        <taxon>Ecdysozoa</taxon>
        <taxon>Arthropoda</taxon>
        <taxon>Hexapoda</taxon>
        <taxon>Insecta</taxon>
        <taxon>Pterygota</taxon>
        <taxon>Neoptera</taxon>
        <taxon>Endopterygota</taxon>
        <taxon>Diptera</taxon>
        <taxon>Brachycera</taxon>
        <taxon>Stratiomyomorpha</taxon>
        <taxon>Stratiomyidae</taxon>
        <taxon>Hermetiinae</taxon>
        <taxon>Hermetia</taxon>
    </lineage>
</organism>
<proteinExistence type="predicted"/>
<keyword evidence="2" id="KW-1185">Reference proteome</keyword>
<dbReference type="InParanoid" id="A0A7R8V9H7"/>
<evidence type="ECO:0000313" key="2">
    <source>
        <dbReference type="Proteomes" id="UP000594454"/>
    </source>
</evidence>
<dbReference type="EMBL" id="LR899015">
    <property type="protein sequence ID" value="CAD7094015.1"/>
    <property type="molecule type" value="Genomic_DNA"/>
</dbReference>
<reference evidence="1 2" key="1">
    <citation type="submission" date="2020-11" db="EMBL/GenBank/DDBJ databases">
        <authorList>
            <person name="Wallbank WR R."/>
            <person name="Pardo Diaz C."/>
            <person name="Kozak K."/>
            <person name="Martin S."/>
            <person name="Jiggins C."/>
            <person name="Moest M."/>
            <person name="Warren A I."/>
            <person name="Generalovic N T."/>
            <person name="Byers J.R.P. K."/>
            <person name="Montejo-Kovacevich G."/>
            <person name="Yen C E."/>
        </authorList>
    </citation>
    <scope>NUCLEOTIDE SEQUENCE [LARGE SCALE GENOMIC DNA]</scope>
</reference>
<gene>
    <name evidence="1" type="ORF">HERILL_LOCUS16255</name>
</gene>
<name>A0A7R8V9H7_HERIL</name>